<reference evidence="2 3" key="1">
    <citation type="submission" date="2016-10" db="EMBL/GenBank/DDBJ databases">
        <title>Comparative genome analysis of multiple Pseudomonas spp. focuses on biocontrol and plant growth promoting traits.</title>
        <authorList>
            <person name="Tao X.-Y."/>
            <person name="Taylor C.G."/>
        </authorList>
    </citation>
    <scope>NUCLEOTIDE SEQUENCE [LARGE SCALE GENOMIC DNA]</scope>
    <source>
        <strain evidence="2 3">38D7</strain>
    </source>
</reference>
<dbReference type="InterPro" id="IPR001509">
    <property type="entry name" value="Epimerase_deHydtase"/>
</dbReference>
<evidence type="ECO:0000313" key="3">
    <source>
        <dbReference type="Proteomes" id="UP000285636"/>
    </source>
</evidence>
<dbReference type="CDD" id="cd05232">
    <property type="entry name" value="UDP_G4E_4_SDR_e"/>
    <property type="match status" value="1"/>
</dbReference>
<dbReference type="PANTHER" id="PTHR43245:SF58">
    <property type="entry name" value="BLL5923 PROTEIN"/>
    <property type="match status" value="1"/>
</dbReference>
<dbReference type="PANTHER" id="PTHR43245">
    <property type="entry name" value="BIFUNCTIONAL POLYMYXIN RESISTANCE PROTEIN ARNA"/>
    <property type="match status" value="1"/>
</dbReference>
<evidence type="ECO:0000259" key="1">
    <source>
        <dbReference type="Pfam" id="PF01370"/>
    </source>
</evidence>
<evidence type="ECO:0000313" key="2">
    <source>
        <dbReference type="EMBL" id="RON22926.1"/>
    </source>
</evidence>
<dbReference type="AlphaFoldDB" id="A0A423IBT1"/>
<proteinExistence type="predicted"/>
<dbReference type="Gene3D" id="3.40.50.720">
    <property type="entry name" value="NAD(P)-binding Rossmann-like Domain"/>
    <property type="match status" value="1"/>
</dbReference>
<accession>A0A423IBT1</accession>
<comment type="caution">
    <text evidence="2">The sequence shown here is derived from an EMBL/GenBank/DDBJ whole genome shotgun (WGS) entry which is preliminary data.</text>
</comment>
<organism evidence="2 3">
    <name type="scientific">Pseudomonas brassicacearum</name>
    <dbReference type="NCBI Taxonomy" id="930166"/>
    <lineage>
        <taxon>Bacteria</taxon>
        <taxon>Pseudomonadati</taxon>
        <taxon>Pseudomonadota</taxon>
        <taxon>Gammaproteobacteria</taxon>
        <taxon>Pseudomonadales</taxon>
        <taxon>Pseudomonadaceae</taxon>
        <taxon>Pseudomonas</taxon>
    </lineage>
</organism>
<dbReference type="Pfam" id="PF01370">
    <property type="entry name" value="Epimerase"/>
    <property type="match status" value="1"/>
</dbReference>
<dbReference type="SUPFAM" id="SSF51735">
    <property type="entry name" value="NAD(P)-binding Rossmann-fold domains"/>
    <property type="match status" value="1"/>
</dbReference>
<dbReference type="RefSeq" id="WP_123432692.1">
    <property type="nucleotide sequence ID" value="NZ_MOBK01000002.1"/>
</dbReference>
<dbReference type="Proteomes" id="UP000285636">
    <property type="component" value="Unassembled WGS sequence"/>
</dbReference>
<sequence length="320" mass="34143">MSCSKVLVTGANGFVGSAVVTKLLSSEKFSVVCGVRTPSQTDFPCDHLIFELGAEVPVAALTGITAVVHAAARVHVMTAQGADDLSAFRVANVDGTIKLATSAAQAGVKRFVFISSIKVNGEHTYPGQPFTSADLPAPVDAYGISKREAEDALRELGARTGMEIVIIRPPLVYGPGVKANFLSMLRWVERGVPLPFGSITNRRSMVALDNLVDLIERCIEHPSAPGNTFLVSDGEDLSTTQLLQRVAQSLGVRSVLIPFPQQILSMGLVLLGKQALSVRLCGSLQVDVRRTCELLQWSPPVGIEQALAGVAKHYLDTKNK</sequence>
<gene>
    <name evidence="2" type="ORF">BK660_06620</name>
</gene>
<dbReference type="InterPro" id="IPR036291">
    <property type="entry name" value="NAD(P)-bd_dom_sf"/>
</dbReference>
<feature type="domain" description="NAD-dependent epimerase/dehydratase" evidence="1">
    <location>
        <begin position="6"/>
        <end position="226"/>
    </location>
</feature>
<protein>
    <submittedName>
        <fullName evidence="2">NAD-dependent dehydratase</fullName>
    </submittedName>
</protein>
<dbReference type="InterPro" id="IPR050177">
    <property type="entry name" value="Lipid_A_modif_metabolic_enz"/>
</dbReference>
<name>A0A423IBT1_9PSED</name>
<dbReference type="EMBL" id="MOBK01000002">
    <property type="protein sequence ID" value="RON22926.1"/>
    <property type="molecule type" value="Genomic_DNA"/>
</dbReference>